<evidence type="ECO:0000256" key="1">
    <source>
        <dbReference type="ARBA" id="ARBA00022603"/>
    </source>
</evidence>
<dbReference type="InterPro" id="IPR013216">
    <property type="entry name" value="Methyltransf_11"/>
</dbReference>
<evidence type="ECO:0000256" key="3">
    <source>
        <dbReference type="ARBA" id="ARBA00022691"/>
    </source>
</evidence>
<dbReference type="GO" id="GO:0032259">
    <property type="term" value="P:methylation"/>
    <property type="evidence" value="ECO:0007669"/>
    <property type="project" value="UniProtKB-KW"/>
</dbReference>
<keyword evidence="3" id="KW-0949">S-adenosyl-L-methionine</keyword>
<dbReference type="RefSeq" id="WP_420039781.1">
    <property type="nucleotide sequence ID" value="NZ_CP128986.1"/>
</dbReference>
<gene>
    <name evidence="5" type="primary">COQ3_3</name>
    <name evidence="5" type="ORF">MP11Mi_31210</name>
</gene>
<evidence type="ECO:0000313" key="5">
    <source>
        <dbReference type="EMBL" id="WOC14009.1"/>
    </source>
</evidence>
<dbReference type="PANTHER" id="PTHR43464:SF19">
    <property type="entry name" value="UBIQUINONE BIOSYNTHESIS O-METHYLTRANSFERASE, MITOCHONDRIAL"/>
    <property type="match status" value="1"/>
</dbReference>
<dbReference type="GO" id="GO:0008757">
    <property type="term" value="F:S-adenosylmethionine-dependent methyltransferase activity"/>
    <property type="evidence" value="ECO:0007669"/>
    <property type="project" value="InterPro"/>
</dbReference>
<dbReference type="Gene3D" id="3.40.50.150">
    <property type="entry name" value="Vaccinia Virus protein VP39"/>
    <property type="match status" value="1"/>
</dbReference>
<proteinExistence type="predicted"/>
<dbReference type="Pfam" id="PF08241">
    <property type="entry name" value="Methyltransf_11"/>
    <property type="match status" value="1"/>
</dbReference>
<keyword evidence="5" id="KW-0830">Ubiquinone</keyword>
<protein>
    <submittedName>
        <fullName evidence="5">Ubiquinone biosynthesis O-methyltransferase, mitochondrial</fullName>
        <ecNumber evidence="5">2.1.1.222</ecNumber>
    </submittedName>
</protein>
<keyword evidence="2 5" id="KW-0808">Transferase</keyword>
<dbReference type="CDD" id="cd02440">
    <property type="entry name" value="AdoMet_MTases"/>
    <property type="match status" value="1"/>
</dbReference>
<accession>A0AA97CWY6</accession>
<dbReference type="GO" id="GO:0102208">
    <property type="term" value="F:2-polyprenyl-6-hydroxyphenol methylase activity"/>
    <property type="evidence" value="ECO:0007669"/>
    <property type="project" value="UniProtKB-EC"/>
</dbReference>
<feature type="domain" description="Methyltransferase type 11" evidence="4">
    <location>
        <begin position="30"/>
        <end position="120"/>
    </location>
</feature>
<sequence length="197" mass="22042">MSGAHERWNHNIHYHRVVLDAVPDNARSALDVGTGNGILAADLRTRIEDVTAIDVDEQVLGSARDEVDGVRWVCDDVMDHEFGRTFDVVASVATFHHLADSRAALRRLADLTAPGGVLVIVGLARPSAPVDYAYAVAGVARHRWLSWRNGYWEHSAPTVWPPPHTYTQVRDLVADELPGATWQRLTMFRYSVLWRRA</sequence>
<dbReference type="SUPFAM" id="SSF53335">
    <property type="entry name" value="S-adenosyl-L-methionine-dependent methyltransferases"/>
    <property type="match status" value="1"/>
</dbReference>
<dbReference type="PANTHER" id="PTHR43464">
    <property type="entry name" value="METHYLTRANSFERASE"/>
    <property type="match status" value="1"/>
</dbReference>
<reference evidence="5" key="1">
    <citation type="submission" date="2023-06" db="EMBL/GenBank/DDBJ databases">
        <title>Gordonia sp. nov. and Pseudochrobactrum sp. nov., two species isolated from the burying beetle Nicrophorus vespilloides.</title>
        <authorList>
            <person name="Poehlein A."/>
            <person name="Guzman J."/>
            <person name="Daniel R."/>
            <person name="Vilcinskas A."/>
        </authorList>
    </citation>
    <scope>NUCLEOTIDE SEQUENCE</scope>
    <source>
        <strain evidence="5">MP11Mi</strain>
    </source>
</reference>
<keyword evidence="1 5" id="KW-0489">Methyltransferase</keyword>
<dbReference type="InterPro" id="IPR029063">
    <property type="entry name" value="SAM-dependent_MTases_sf"/>
</dbReference>
<dbReference type="EMBL" id="CP128986">
    <property type="protein sequence ID" value="WOC14009.1"/>
    <property type="molecule type" value="Genomic_DNA"/>
</dbReference>
<evidence type="ECO:0000259" key="4">
    <source>
        <dbReference type="Pfam" id="PF08241"/>
    </source>
</evidence>
<name>A0AA97CWY6_9ACTN</name>
<dbReference type="AlphaFoldDB" id="A0AA97CWY6"/>
<evidence type="ECO:0000256" key="2">
    <source>
        <dbReference type="ARBA" id="ARBA00022679"/>
    </source>
</evidence>
<dbReference type="EC" id="2.1.1.222" evidence="5"/>
<organism evidence="5">
    <name type="scientific">Gordonia sp. MP11Mi</name>
    <dbReference type="NCBI Taxonomy" id="3022769"/>
    <lineage>
        <taxon>Bacteria</taxon>
        <taxon>Bacillati</taxon>
        <taxon>Actinomycetota</taxon>
        <taxon>Actinomycetes</taxon>
        <taxon>Mycobacteriales</taxon>
        <taxon>Gordoniaceae</taxon>
        <taxon>Gordonia</taxon>
    </lineage>
</organism>